<dbReference type="Gene3D" id="3.90.1200.10">
    <property type="match status" value="1"/>
</dbReference>
<proteinExistence type="predicted"/>
<evidence type="ECO:0000313" key="2">
    <source>
        <dbReference type="EMBL" id="SMF86364.1"/>
    </source>
</evidence>
<gene>
    <name evidence="2" type="ORF">SAMN02982917_5938</name>
</gene>
<dbReference type="AlphaFoldDB" id="A0A1X7HGM7"/>
<dbReference type="Proteomes" id="UP000192936">
    <property type="component" value="Unassembled WGS sequence"/>
</dbReference>
<evidence type="ECO:0000313" key="3">
    <source>
        <dbReference type="Proteomes" id="UP000192936"/>
    </source>
</evidence>
<dbReference type="EMBL" id="FXAK01000008">
    <property type="protein sequence ID" value="SMF86364.1"/>
    <property type="molecule type" value="Genomic_DNA"/>
</dbReference>
<name>A0A1X7HGM7_9PROT</name>
<dbReference type="STRING" id="286727.SAMN02982917_5938"/>
<evidence type="ECO:0000259" key="1">
    <source>
        <dbReference type="Pfam" id="PF01636"/>
    </source>
</evidence>
<dbReference type="Pfam" id="PF01636">
    <property type="entry name" value="APH"/>
    <property type="match status" value="1"/>
</dbReference>
<dbReference type="RefSeq" id="WP_244560937.1">
    <property type="nucleotide sequence ID" value="NZ_FXAK01000008.1"/>
</dbReference>
<protein>
    <recommendedName>
        <fullName evidence="1">Aminoglycoside phosphotransferase domain-containing protein</fullName>
    </recommendedName>
</protein>
<dbReference type="InterPro" id="IPR011009">
    <property type="entry name" value="Kinase-like_dom_sf"/>
</dbReference>
<sequence length="341" mass="37541">MSGPAGFSIEVLHAALTRLPRLADLSADALEPMPLKGVAHDHVRLRGRRLVARIPRWSQLGLDAWTALERQAAAFQRAEPSGHTPRFAGLLPPGEGLPLGALVVGEVEGRTPTLPGDMPAIARALAALHRMAPPDFFEPLPAPPDPVAALLAQVERQAEWFDRADLTPNARSLIAEELAATRAGDLAPPRETPMPLTVVGVDVHPGNFLIDPHGKAWFTDLEKLQYGHPASDLAHASLYTSTKWDPEVNAELAPADVDAFIQAWAIAVPGDLADEVRPWLKQLRRLTWLRTLSWMARWSVEGATLSPGMPEHLRAHMDAHATDILRPERIEQVRREWHQRM</sequence>
<organism evidence="2 3">
    <name type="scientific">Azospirillum oryzae</name>
    <dbReference type="NCBI Taxonomy" id="286727"/>
    <lineage>
        <taxon>Bacteria</taxon>
        <taxon>Pseudomonadati</taxon>
        <taxon>Pseudomonadota</taxon>
        <taxon>Alphaproteobacteria</taxon>
        <taxon>Rhodospirillales</taxon>
        <taxon>Azospirillaceae</taxon>
        <taxon>Azospirillum</taxon>
    </lineage>
</organism>
<accession>A0A1X7HGM7</accession>
<dbReference type="InterPro" id="IPR002575">
    <property type="entry name" value="Aminoglycoside_PTrfase"/>
</dbReference>
<reference evidence="2 3" key="1">
    <citation type="submission" date="2017-04" db="EMBL/GenBank/DDBJ databases">
        <authorList>
            <person name="Afonso C.L."/>
            <person name="Miller P.J."/>
            <person name="Scott M.A."/>
            <person name="Spackman E."/>
            <person name="Goraichik I."/>
            <person name="Dimitrov K.M."/>
            <person name="Suarez D.L."/>
            <person name="Swayne D.E."/>
        </authorList>
    </citation>
    <scope>NUCLEOTIDE SEQUENCE [LARGE SCALE GENOMIC DNA]</scope>
    <source>
        <strain evidence="2 3">A2P</strain>
    </source>
</reference>
<feature type="domain" description="Aminoglycoside phosphotransferase" evidence="1">
    <location>
        <begin position="46"/>
        <end position="253"/>
    </location>
</feature>
<dbReference type="SUPFAM" id="SSF56112">
    <property type="entry name" value="Protein kinase-like (PK-like)"/>
    <property type="match status" value="1"/>
</dbReference>